<dbReference type="EMBL" id="CYGX02000138">
    <property type="protein sequence ID" value="SIT49375.1"/>
    <property type="molecule type" value="Genomic_DNA"/>
</dbReference>
<evidence type="ECO:0008006" key="4">
    <source>
        <dbReference type="Google" id="ProtNLM"/>
    </source>
</evidence>
<keyword evidence="3" id="KW-1185">Reference proteome</keyword>
<proteinExistence type="predicted"/>
<gene>
    <name evidence="2" type="ORF">BN2475_1380002</name>
</gene>
<feature type="region of interest" description="Disordered" evidence="1">
    <location>
        <begin position="1"/>
        <end position="20"/>
    </location>
</feature>
<accession>A0A1N7SPM5</accession>
<evidence type="ECO:0000313" key="3">
    <source>
        <dbReference type="Proteomes" id="UP000187012"/>
    </source>
</evidence>
<dbReference type="STRING" id="1247936.BN2475_1380002"/>
<reference evidence="2" key="1">
    <citation type="submission" date="2016-12" db="EMBL/GenBank/DDBJ databases">
        <authorList>
            <person name="Song W.-J."/>
            <person name="Kurnit D.M."/>
        </authorList>
    </citation>
    <scope>NUCLEOTIDE SEQUENCE [LARGE SCALE GENOMIC DNA]</scope>
    <source>
        <strain evidence="2">STM7296</strain>
    </source>
</reference>
<name>A0A1N7SPM5_9BURK</name>
<evidence type="ECO:0000313" key="2">
    <source>
        <dbReference type="EMBL" id="SIT49375.1"/>
    </source>
</evidence>
<organism evidence="2 3">
    <name type="scientific">Paraburkholderia ribeironis</name>
    <dbReference type="NCBI Taxonomy" id="1247936"/>
    <lineage>
        <taxon>Bacteria</taxon>
        <taxon>Pseudomonadati</taxon>
        <taxon>Pseudomonadota</taxon>
        <taxon>Betaproteobacteria</taxon>
        <taxon>Burkholderiales</taxon>
        <taxon>Burkholderiaceae</taxon>
        <taxon>Paraburkholderia</taxon>
    </lineage>
</organism>
<dbReference type="Proteomes" id="UP000187012">
    <property type="component" value="Unassembled WGS sequence"/>
</dbReference>
<evidence type="ECO:0000256" key="1">
    <source>
        <dbReference type="SAM" id="MobiDB-lite"/>
    </source>
</evidence>
<dbReference type="AlphaFoldDB" id="A0A1N7SPM5"/>
<protein>
    <recommendedName>
        <fullName evidence="4">Transposase</fullName>
    </recommendedName>
</protein>
<sequence>METASQQMNKPAKTPRTSLPGGIANVLKRLHHPVDVILLCVRWYVAYSLSLRDLEE</sequence>